<proteinExistence type="predicted"/>
<protein>
    <submittedName>
        <fullName evidence="2">Uncharacterized protein</fullName>
    </submittedName>
</protein>
<evidence type="ECO:0000313" key="2">
    <source>
        <dbReference type="EMBL" id="CAB0039769.1"/>
    </source>
</evidence>
<dbReference type="Proteomes" id="UP000479190">
    <property type="component" value="Unassembled WGS sequence"/>
</dbReference>
<name>A0A6H5IV36_9HYME</name>
<accession>A0A6H5IV36</accession>
<keyword evidence="3" id="KW-1185">Reference proteome</keyword>
<organism evidence="2 3">
    <name type="scientific">Trichogramma brassicae</name>
    <dbReference type="NCBI Taxonomy" id="86971"/>
    <lineage>
        <taxon>Eukaryota</taxon>
        <taxon>Metazoa</taxon>
        <taxon>Ecdysozoa</taxon>
        <taxon>Arthropoda</taxon>
        <taxon>Hexapoda</taxon>
        <taxon>Insecta</taxon>
        <taxon>Pterygota</taxon>
        <taxon>Neoptera</taxon>
        <taxon>Endopterygota</taxon>
        <taxon>Hymenoptera</taxon>
        <taxon>Apocrita</taxon>
        <taxon>Proctotrupomorpha</taxon>
        <taxon>Chalcidoidea</taxon>
        <taxon>Trichogrammatidae</taxon>
        <taxon>Trichogramma</taxon>
    </lineage>
</organism>
<feature type="region of interest" description="Disordered" evidence="1">
    <location>
        <begin position="51"/>
        <end position="74"/>
    </location>
</feature>
<dbReference type="AlphaFoldDB" id="A0A6H5IV36"/>
<gene>
    <name evidence="2" type="ORF">TBRA_LOCUS11507</name>
</gene>
<sequence>MVDRRRRRRPPSRLQGRMGSSSPVFIHALIVGAAPRFIAPVSAAVHSRKTLSSSSSSPCLSMTRPHPRGRSAAGYRVARCKRDVAVNIGGPHRGLGVNNRSNIRSRRFRISFSVPCVLAPLFANSRSTSSSSISTIRSTMPLHSSDPRTILRASRSKLWISLAMLYTSEMMLVATSHRRGNAGCDSAIGSAPCLGVTARSRASLLRPSGRRSTLFHVDPATHVRRQFMTGRPRLTCTTTSRTRTRIIRLFARCARRLFRMSGAPDDHEVVADERHKRLISYATTWPASTGISGFFTGNVGPMPR</sequence>
<dbReference type="EMBL" id="CADCXV010000980">
    <property type="protein sequence ID" value="CAB0039769.1"/>
    <property type="molecule type" value="Genomic_DNA"/>
</dbReference>
<evidence type="ECO:0000256" key="1">
    <source>
        <dbReference type="SAM" id="MobiDB-lite"/>
    </source>
</evidence>
<reference evidence="2 3" key="1">
    <citation type="submission" date="2020-02" db="EMBL/GenBank/DDBJ databases">
        <authorList>
            <person name="Ferguson B K."/>
        </authorList>
    </citation>
    <scope>NUCLEOTIDE SEQUENCE [LARGE SCALE GENOMIC DNA]</scope>
</reference>
<evidence type="ECO:0000313" key="3">
    <source>
        <dbReference type="Proteomes" id="UP000479190"/>
    </source>
</evidence>